<keyword evidence="1" id="KW-0812">Transmembrane</keyword>
<organism evidence="2 3">
    <name type="scientific">Feifania hominis</name>
    <dbReference type="NCBI Taxonomy" id="2763660"/>
    <lineage>
        <taxon>Bacteria</taxon>
        <taxon>Bacillati</taxon>
        <taxon>Bacillota</taxon>
        <taxon>Clostridia</taxon>
        <taxon>Eubacteriales</taxon>
        <taxon>Feifaniaceae</taxon>
        <taxon>Feifania</taxon>
    </lineage>
</organism>
<reference evidence="2" key="1">
    <citation type="submission" date="2020-08" db="EMBL/GenBank/DDBJ databases">
        <title>Genome public.</title>
        <authorList>
            <person name="Liu C."/>
            <person name="Sun Q."/>
        </authorList>
    </citation>
    <scope>NUCLEOTIDE SEQUENCE</scope>
    <source>
        <strain evidence="2">BX7</strain>
    </source>
</reference>
<protein>
    <recommendedName>
        <fullName evidence="4">Tetratricopeptide repeat protein</fullName>
    </recommendedName>
</protein>
<keyword evidence="1" id="KW-0472">Membrane</keyword>
<dbReference type="RefSeq" id="WP_249298959.1">
    <property type="nucleotide sequence ID" value="NZ_JACRSP010000001.1"/>
</dbReference>
<keyword evidence="3" id="KW-1185">Reference proteome</keyword>
<dbReference type="AlphaFoldDB" id="A0A926HU96"/>
<proteinExistence type="predicted"/>
<name>A0A926HU96_9FIRM</name>
<sequence>MKNKWMTGALSLFLLIGAVVFLCFGYVTVFVLLLALWYLLYGFTSPAYAACRKKQTKQAIFWLSVTVPYFLLPPYRTIYYWTRAMVAIDLNRQDAAKALSYMDRAKPQSLLREEDRSLFYFYKACLCVDVRNLDEALRCYKAAVGLPHSRELAKQYKKILPLLRALQQEQGVAGEIPAEV</sequence>
<accession>A0A926HU96</accession>
<feature type="transmembrane region" description="Helical" evidence="1">
    <location>
        <begin position="59"/>
        <end position="75"/>
    </location>
</feature>
<evidence type="ECO:0000256" key="1">
    <source>
        <dbReference type="SAM" id="Phobius"/>
    </source>
</evidence>
<dbReference type="Proteomes" id="UP000620366">
    <property type="component" value="Unassembled WGS sequence"/>
</dbReference>
<evidence type="ECO:0000313" key="2">
    <source>
        <dbReference type="EMBL" id="MBC8535311.1"/>
    </source>
</evidence>
<evidence type="ECO:0000313" key="3">
    <source>
        <dbReference type="Proteomes" id="UP000620366"/>
    </source>
</evidence>
<feature type="transmembrane region" description="Helical" evidence="1">
    <location>
        <begin position="12"/>
        <end position="39"/>
    </location>
</feature>
<dbReference type="EMBL" id="JACRSP010000001">
    <property type="protein sequence ID" value="MBC8535311.1"/>
    <property type="molecule type" value="Genomic_DNA"/>
</dbReference>
<keyword evidence="1" id="KW-1133">Transmembrane helix</keyword>
<gene>
    <name evidence="2" type="ORF">H8695_01180</name>
</gene>
<evidence type="ECO:0008006" key="4">
    <source>
        <dbReference type="Google" id="ProtNLM"/>
    </source>
</evidence>
<comment type="caution">
    <text evidence="2">The sequence shown here is derived from an EMBL/GenBank/DDBJ whole genome shotgun (WGS) entry which is preliminary data.</text>
</comment>